<keyword evidence="5" id="KW-0472">Membrane</keyword>
<dbReference type="EMBL" id="DVGK01000067">
    <property type="protein sequence ID" value="HIR13431.1"/>
    <property type="molecule type" value="Genomic_DNA"/>
</dbReference>
<sequence>MKRLRKIRIRFKMMLSIFLSIGLLLGTITILIYENTKRTIENQALYSFEENVQKTCAILDTKLSVIKEATEKLNLESRLYDLFYDLDSSDPLELLRASQEVGEILRDYIPWYSDIYSAHLLTSYYRFGSDTENYYPDFTDSRIARETYAADGKCVWFPTYSYTQMYGITNLKDHQIPYGNLFTVARLMNLSDVSSGKVVRLGSYRENPILVINFQPDYLEDVLVKDSTSDSLEDTEYYVISRQGEIVYSTDQKEQTGGTYQGKWLNSLEEDSSFDGFFIQENGQKYLLSYCCSTITDWLVVMKIPVSSLIGQLQRQYVQYMVVAFLIMMLVSALMAWFSSFVVNKQFYRVIKTIDRIGSGNFTQKIEYESDDEFAFFYRKLEEMGTAIASLIHENYEVKLIQKDTEIKALNAQLNPHFIYNTLNVINWTCLEGNREATSQMLVNLSKMLRYTSYHSGMYELLKNDIQWLEQYLYIMRIRFADKFDVILDIPENLMDLKVPKLFLQPFVENAVVHGFKEIVEKGILEIHCEEEEDFITFYVEDNGCGMTQEKIAEIMEGNPDSIGIANVNQRIRILYGPDYGVECHSQLGEGTCIIIRLPKKCADF</sequence>
<dbReference type="Proteomes" id="UP000886757">
    <property type="component" value="Unassembled WGS sequence"/>
</dbReference>
<dbReference type="GO" id="GO:0016020">
    <property type="term" value="C:membrane"/>
    <property type="evidence" value="ECO:0007669"/>
    <property type="project" value="UniProtKB-SubCell"/>
</dbReference>
<dbReference type="GO" id="GO:0000155">
    <property type="term" value="F:phosphorelay sensor kinase activity"/>
    <property type="evidence" value="ECO:0007669"/>
    <property type="project" value="InterPro"/>
</dbReference>
<feature type="domain" description="HAMP" evidence="6">
    <location>
        <begin position="349"/>
        <end position="393"/>
    </location>
</feature>
<dbReference type="PANTHER" id="PTHR34220">
    <property type="entry name" value="SENSOR HISTIDINE KINASE YPDA"/>
    <property type="match status" value="1"/>
</dbReference>
<gene>
    <name evidence="7" type="ORF">IAB31_05865</name>
</gene>
<keyword evidence="2" id="KW-0597">Phosphoprotein</keyword>
<evidence type="ECO:0000313" key="7">
    <source>
        <dbReference type="EMBL" id="HIR13431.1"/>
    </source>
</evidence>
<dbReference type="InterPro" id="IPR050640">
    <property type="entry name" value="Bact_2-comp_sensor_kinase"/>
</dbReference>
<evidence type="ECO:0000256" key="1">
    <source>
        <dbReference type="ARBA" id="ARBA00004370"/>
    </source>
</evidence>
<dbReference type="Pfam" id="PF02518">
    <property type="entry name" value="HATPase_c"/>
    <property type="match status" value="1"/>
</dbReference>
<reference evidence="7" key="2">
    <citation type="journal article" date="2021" name="PeerJ">
        <title>Extensive microbial diversity within the chicken gut microbiome revealed by metagenomics and culture.</title>
        <authorList>
            <person name="Gilroy R."/>
            <person name="Ravi A."/>
            <person name="Getino M."/>
            <person name="Pursley I."/>
            <person name="Horton D.L."/>
            <person name="Alikhan N.F."/>
            <person name="Baker D."/>
            <person name="Gharbi K."/>
            <person name="Hall N."/>
            <person name="Watson M."/>
            <person name="Adriaenssens E.M."/>
            <person name="Foster-Nyarko E."/>
            <person name="Jarju S."/>
            <person name="Secka A."/>
            <person name="Antonio M."/>
            <person name="Oren A."/>
            <person name="Chaudhuri R.R."/>
            <person name="La Ragione R."/>
            <person name="Hildebrand F."/>
            <person name="Pallen M.J."/>
        </authorList>
    </citation>
    <scope>NUCLEOTIDE SEQUENCE</scope>
    <source>
        <strain evidence="7">ChiSjej4B22-8148</strain>
    </source>
</reference>
<proteinExistence type="predicted"/>
<organism evidence="7 8">
    <name type="scientific">Candidatus Choladousia intestinavium</name>
    <dbReference type="NCBI Taxonomy" id="2840727"/>
    <lineage>
        <taxon>Bacteria</taxon>
        <taxon>Bacillati</taxon>
        <taxon>Bacillota</taxon>
        <taxon>Clostridia</taxon>
        <taxon>Lachnospirales</taxon>
        <taxon>Lachnospiraceae</taxon>
        <taxon>Lachnospiraceae incertae sedis</taxon>
        <taxon>Candidatus Choladousia</taxon>
    </lineage>
</organism>
<keyword evidence="5" id="KW-1133">Transmembrane helix</keyword>
<comment type="subcellular location">
    <subcellularLocation>
        <location evidence="1">Membrane</location>
    </subcellularLocation>
</comment>
<evidence type="ECO:0000256" key="4">
    <source>
        <dbReference type="ARBA" id="ARBA00022777"/>
    </source>
</evidence>
<dbReference type="AlphaFoldDB" id="A0A9D1AC62"/>
<dbReference type="InterPro" id="IPR003660">
    <property type="entry name" value="HAMP_dom"/>
</dbReference>
<evidence type="ECO:0000259" key="6">
    <source>
        <dbReference type="PROSITE" id="PS50885"/>
    </source>
</evidence>
<dbReference type="SUPFAM" id="SSF55874">
    <property type="entry name" value="ATPase domain of HSP90 chaperone/DNA topoisomerase II/histidine kinase"/>
    <property type="match status" value="1"/>
</dbReference>
<comment type="caution">
    <text evidence="7">The sequence shown here is derived from an EMBL/GenBank/DDBJ whole genome shotgun (WGS) entry which is preliminary data.</text>
</comment>
<dbReference type="PROSITE" id="PS50885">
    <property type="entry name" value="HAMP"/>
    <property type="match status" value="1"/>
</dbReference>
<dbReference type="Gene3D" id="3.30.565.10">
    <property type="entry name" value="Histidine kinase-like ATPase, C-terminal domain"/>
    <property type="match status" value="1"/>
</dbReference>
<name>A0A9D1AC62_9FIRM</name>
<protein>
    <submittedName>
        <fullName evidence="7">Sensor histidine kinase</fullName>
    </submittedName>
</protein>
<evidence type="ECO:0000256" key="2">
    <source>
        <dbReference type="ARBA" id="ARBA00022553"/>
    </source>
</evidence>
<evidence type="ECO:0000256" key="3">
    <source>
        <dbReference type="ARBA" id="ARBA00022679"/>
    </source>
</evidence>
<keyword evidence="4 7" id="KW-0418">Kinase</keyword>
<accession>A0A9D1AC62</accession>
<dbReference type="InterPro" id="IPR003594">
    <property type="entry name" value="HATPase_dom"/>
</dbReference>
<evidence type="ECO:0000256" key="5">
    <source>
        <dbReference type="SAM" id="Phobius"/>
    </source>
</evidence>
<keyword evidence="3" id="KW-0808">Transferase</keyword>
<dbReference type="PANTHER" id="PTHR34220:SF7">
    <property type="entry name" value="SENSOR HISTIDINE KINASE YPDA"/>
    <property type="match status" value="1"/>
</dbReference>
<dbReference type="InterPro" id="IPR010559">
    <property type="entry name" value="Sig_transdc_His_kin_internal"/>
</dbReference>
<dbReference type="Pfam" id="PF06580">
    <property type="entry name" value="His_kinase"/>
    <property type="match status" value="1"/>
</dbReference>
<dbReference type="InterPro" id="IPR036890">
    <property type="entry name" value="HATPase_C_sf"/>
</dbReference>
<reference evidence="7" key="1">
    <citation type="submission" date="2020-10" db="EMBL/GenBank/DDBJ databases">
        <authorList>
            <person name="Gilroy R."/>
        </authorList>
    </citation>
    <scope>NUCLEOTIDE SEQUENCE</scope>
    <source>
        <strain evidence="7">ChiSjej4B22-8148</strain>
    </source>
</reference>
<dbReference type="CDD" id="cd06225">
    <property type="entry name" value="HAMP"/>
    <property type="match status" value="1"/>
</dbReference>
<feature type="transmembrane region" description="Helical" evidence="5">
    <location>
        <begin position="317"/>
        <end position="343"/>
    </location>
</feature>
<evidence type="ECO:0000313" key="8">
    <source>
        <dbReference type="Proteomes" id="UP000886757"/>
    </source>
</evidence>
<dbReference type="Gene3D" id="6.10.340.10">
    <property type="match status" value="1"/>
</dbReference>
<feature type="transmembrane region" description="Helical" evidence="5">
    <location>
        <begin position="12"/>
        <end position="33"/>
    </location>
</feature>
<keyword evidence="5" id="KW-0812">Transmembrane</keyword>